<protein>
    <submittedName>
        <fullName evidence="6">TetR family transcriptional regulator</fullName>
    </submittedName>
</protein>
<dbReference type="InterPro" id="IPR001647">
    <property type="entry name" value="HTH_TetR"/>
</dbReference>
<comment type="caution">
    <text evidence="6">The sequence shown here is derived from an EMBL/GenBank/DDBJ whole genome shotgun (WGS) entry which is preliminary data.</text>
</comment>
<evidence type="ECO:0000313" key="7">
    <source>
        <dbReference type="Proteomes" id="UP001526201"/>
    </source>
</evidence>
<dbReference type="PROSITE" id="PS50977">
    <property type="entry name" value="HTH_TETR_2"/>
    <property type="match status" value="1"/>
</dbReference>
<dbReference type="Gene3D" id="1.10.357.10">
    <property type="entry name" value="Tetracycline Repressor, domain 2"/>
    <property type="match status" value="1"/>
</dbReference>
<evidence type="ECO:0000256" key="2">
    <source>
        <dbReference type="ARBA" id="ARBA00023125"/>
    </source>
</evidence>
<evidence type="ECO:0000313" key="6">
    <source>
        <dbReference type="EMBL" id="MCV7227631.1"/>
    </source>
</evidence>
<keyword evidence="3" id="KW-0804">Transcription</keyword>
<feature type="DNA-binding region" description="H-T-H motif" evidence="4">
    <location>
        <begin position="43"/>
        <end position="62"/>
    </location>
</feature>
<dbReference type="PANTHER" id="PTHR30055">
    <property type="entry name" value="HTH-TYPE TRANSCRIPTIONAL REGULATOR RUTR"/>
    <property type="match status" value="1"/>
</dbReference>
<dbReference type="InterPro" id="IPR009057">
    <property type="entry name" value="Homeodomain-like_sf"/>
</dbReference>
<dbReference type="PRINTS" id="PR00455">
    <property type="entry name" value="HTHTETR"/>
</dbReference>
<reference evidence="6 7" key="1">
    <citation type="journal article" date="2022" name="BMC Genomics">
        <title>Comparative genome analysis of mycobacteria focusing on tRNA and non-coding RNA.</title>
        <authorList>
            <person name="Behra P.R.K."/>
            <person name="Pettersson B.M.F."/>
            <person name="Ramesh M."/>
            <person name="Das S."/>
            <person name="Dasgupta S."/>
            <person name="Kirsebom L.A."/>
        </authorList>
    </citation>
    <scope>NUCLEOTIDE SEQUENCE [LARGE SCALE GENOMIC DNA]</scope>
    <source>
        <strain evidence="6 7">DSM 44078</strain>
    </source>
</reference>
<dbReference type="PANTHER" id="PTHR30055:SF238">
    <property type="entry name" value="MYCOFACTOCIN BIOSYNTHESIS TRANSCRIPTIONAL REGULATOR MFTR-RELATED"/>
    <property type="match status" value="1"/>
</dbReference>
<feature type="domain" description="HTH tetR-type" evidence="5">
    <location>
        <begin position="20"/>
        <end position="80"/>
    </location>
</feature>
<keyword evidence="2 4" id="KW-0238">DNA-binding</keyword>
<keyword evidence="7" id="KW-1185">Reference proteome</keyword>
<dbReference type="Proteomes" id="UP001526201">
    <property type="component" value="Unassembled WGS sequence"/>
</dbReference>
<dbReference type="Pfam" id="PF00440">
    <property type="entry name" value="TetR_N"/>
    <property type="match status" value="1"/>
</dbReference>
<evidence type="ECO:0000256" key="3">
    <source>
        <dbReference type="ARBA" id="ARBA00023163"/>
    </source>
</evidence>
<evidence type="ECO:0000259" key="5">
    <source>
        <dbReference type="PROSITE" id="PS50977"/>
    </source>
</evidence>
<dbReference type="InterPro" id="IPR050109">
    <property type="entry name" value="HTH-type_TetR-like_transc_reg"/>
</dbReference>
<keyword evidence="1" id="KW-0805">Transcription regulation</keyword>
<accession>A0ABT3CDT5</accession>
<proteinExistence type="predicted"/>
<evidence type="ECO:0000256" key="1">
    <source>
        <dbReference type="ARBA" id="ARBA00023015"/>
    </source>
</evidence>
<dbReference type="InterPro" id="IPR023772">
    <property type="entry name" value="DNA-bd_HTH_TetR-type_CS"/>
</dbReference>
<sequence>MTVVDLLGDATPGLRERKKQRTRATLIEAAVRLCLEQGYDNTTVEQIAAIADVSPRTFSRYFATKDAVVMTLLEDLVDAVAVEFAQVPNDVPVLEAMRYAHVAVLSRVRSGQVPGVTADRVVLMLRIVNSTPGLKMAATEFRPHATTLAVAERLGVGLADRRLHLVLAVWSAIIVTACGDLVVDVDGVELGPELMVTRIDAAFDQFVTMTADLPSS</sequence>
<dbReference type="SUPFAM" id="SSF46689">
    <property type="entry name" value="Homeodomain-like"/>
    <property type="match status" value="1"/>
</dbReference>
<name>A0ABT3CDT5_9MYCO</name>
<organism evidence="6 7">
    <name type="scientific">Mycolicibacterium komossense</name>
    <dbReference type="NCBI Taxonomy" id="1779"/>
    <lineage>
        <taxon>Bacteria</taxon>
        <taxon>Bacillati</taxon>
        <taxon>Actinomycetota</taxon>
        <taxon>Actinomycetes</taxon>
        <taxon>Mycobacteriales</taxon>
        <taxon>Mycobacteriaceae</taxon>
        <taxon>Mycolicibacterium</taxon>
    </lineage>
</organism>
<dbReference type="EMBL" id="JACKTY010000030">
    <property type="protein sequence ID" value="MCV7227631.1"/>
    <property type="molecule type" value="Genomic_DNA"/>
</dbReference>
<evidence type="ECO:0000256" key="4">
    <source>
        <dbReference type="PROSITE-ProRule" id="PRU00335"/>
    </source>
</evidence>
<gene>
    <name evidence="6" type="ORF">H7J73_16520</name>
</gene>
<dbReference type="PROSITE" id="PS01081">
    <property type="entry name" value="HTH_TETR_1"/>
    <property type="match status" value="1"/>
</dbReference>